<dbReference type="Proteomes" id="UP000013893">
    <property type="component" value="Chromosome"/>
</dbReference>
<evidence type="ECO:0000313" key="2">
    <source>
        <dbReference type="Proteomes" id="UP000013893"/>
    </source>
</evidence>
<evidence type="ECO:0000313" key="1">
    <source>
        <dbReference type="EMBL" id="AGL62725.1"/>
    </source>
</evidence>
<keyword evidence="2" id="KW-1185">Reference proteome</keyword>
<reference evidence="1 2" key="1">
    <citation type="journal article" date="2013" name="Nat. Biotechnol.">
        <title>Genome sequences of rare, uncultured bacteria obtained by differential coverage binning of multiple metagenomes.</title>
        <authorList>
            <person name="Albertsen M."/>
            <person name="Hugenholtz P."/>
            <person name="Skarshewski A."/>
            <person name="Nielsen K.L."/>
            <person name="Tyson G.W."/>
            <person name="Nielsen P.H."/>
        </authorList>
    </citation>
    <scope>NUCLEOTIDE SEQUENCE [LARGE SCALE GENOMIC DNA]</scope>
    <source>
        <strain evidence="1">TM71</strain>
    </source>
</reference>
<dbReference type="KEGG" id="saal:L336_1026"/>
<organism evidence="1 2">
    <name type="scientific">Candidatus Saccharimonas aalborgensis</name>
    <dbReference type="NCBI Taxonomy" id="1332188"/>
    <lineage>
        <taxon>Bacteria</taxon>
        <taxon>Candidatus Saccharimonadota</taxon>
        <taxon>Candidatus Saccharimonadia</taxon>
        <taxon>Candidatus Saccharimonadales</taxon>
        <taxon>Candidatus Saccharimonadaceae</taxon>
        <taxon>Candidatus Saccharimonas</taxon>
    </lineage>
</organism>
<dbReference type="HOGENOM" id="CLU_2205255_0_0_0"/>
<dbReference type="STRING" id="1332188.L336_1026"/>
<proteinExistence type="predicted"/>
<sequence length="107" mass="11294">MCRLVLMDEVVQVADTLVDVQVTRPECVGGVGRRTDDGAVLAVDPQVAIAEVHDRVVVVLTDDVASAGGHDGDDGLIDLVAAASQRCEGVVPNLFPRRYTVSAHRSS</sequence>
<gene>
    <name evidence="1" type="ORF">L336_1026</name>
</gene>
<dbReference type="AlphaFoldDB" id="R4PWS9"/>
<accession>R4PWS9</accession>
<dbReference type="EMBL" id="CP005957">
    <property type="protein sequence ID" value="AGL62725.1"/>
    <property type="molecule type" value="Genomic_DNA"/>
</dbReference>
<protein>
    <submittedName>
        <fullName evidence="1">Uncharacterized protein</fullName>
    </submittedName>
</protein>
<name>R4PWS9_9BACT</name>